<dbReference type="AlphaFoldDB" id="A0AAW0GXI8"/>
<reference evidence="1 2" key="1">
    <citation type="submission" date="2022-09" db="EMBL/GenBank/DDBJ databases">
        <authorList>
            <person name="Palmer J.M."/>
        </authorList>
    </citation>
    <scope>NUCLEOTIDE SEQUENCE [LARGE SCALE GENOMIC DNA]</scope>
    <source>
        <strain evidence="1 2">DSM 7382</strain>
    </source>
</reference>
<keyword evidence="2" id="KW-1185">Reference proteome</keyword>
<protein>
    <submittedName>
        <fullName evidence="1">Uncharacterized protein</fullName>
    </submittedName>
</protein>
<accession>A0AAW0GXI8</accession>
<dbReference type="Proteomes" id="UP001385951">
    <property type="component" value="Unassembled WGS sequence"/>
</dbReference>
<gene>
    <name evidence="1" type="ORF">QCA50_000219</name>
</gene>
<proteinExistence type="predicted"/>
<organism evidence="1 2">
    <name type="scientific">Cerrena zonata</name>
    <dbReference type="NCBI Taxonomy" id="2478898"/>
    <lineage>
        <taxon>Eukaryota</taxon>
        <taxon>Fungi</taxon>
        <taxon>Dikarya</taxon>
        <taxon>Basidiomycota</taxon>
        <taxon>Agaricomycotina</taxon>
        <taxon>Agaricomycetes</taxon>
        <taxon>Polyporales</taxon>
        <taxon>Cerrenaceae</taxon>
        <taxon>Cerrena</taxon>
    </lineage>
</organism>
<name>A0AAW0GXI8_9APHY</name>
<sequence length="116" mass="13454">MHAYAREREVEMALDIEEQEAEYDVYLYWYSDSSVDRVVEDDQVINRREARLSQEDLSALAQSDEESAFESVGYSRCFRSGFFIERLSDRFDSLIHRLKAILASAGPRASRSSSRD</sequence>
<dbReference type="EMBL" id="JASBNA010000001">
    <property type="protein sequence ID" value="KAK7695583.1"/>
    <property type="molecule type" value="Genomic_DNA"/>
</dbReference>
<evidence type="ECO:0000313" key="2">
    <source>
        <dbReference type="Proteomes" id="UP001385951"/>
    </source>
</evidence>
<comment type="caution">
    <text evidence="1">The sequence shown here is derived from an EMBL/GenBank/DDBJ whole genome shotgun (WGS) entry which is preliminary data.</text>
</comment>
<evidence type="ECO:0000313" key="1">
    <source>
        <dbReference type="EMBL" id="KAK7695583.1"/>
    </source>
</evidence>